<keyword evidence="1" id="KW-0812">Transmembrane</keyword>
<proteinExistence type="predicted"/>
<dbReference type="Proteomes" id="UP000586918">
    <property type="component" value="Unassembled WGS sequence"/>
</dbReference>
<accession>A0A848DH72</accession>
<evidence type="ECO:0000313" key="4">
    <source>
        <dbReference type="Proteomes" id="UP000586918"/>
    </source>
</evidence>
<organism evidence="3 4">
    <name type="scientific">Pseudonocardia bannensis</name>
    <dbReference type="NCBI Taxonomy" id="630973"/>
    <lineage>
        <taxon>Bacteria</taxon>
        <taxon>Bacillati</taxon>
        <taxon>Actinomycetota</taxon>
        <taxon>Actinomycetes</taxon>
        <taxon>Pseudonocardiales</taxon>
        <taxon>Pseudonocardiaceae</taxon>
        <taxon>Pseudonocardia</taxon>
    </lineage>
</organism>
<evidence type="ECO:0000256" key="1">
    <source>
        <dbReference type="SAM" id="Phobius"/>
    </source>
</evidence>
<dbReference type="InterPro" id="IPR002656">
    <property type="entry name" value="Acyl_transf_3_dom"/>
</dbReference>
<dbReference type="EMBL" id="JAAXKZ010000027">
    <property type="protein sequence ID" value="NMH91916.1"/>
    <property type="molecule type" value="Genomic_DNA"/>
</dbReference>
<protein>
    <submittedName>
        <fullName evidence="3">Acyltransferase</fullName>
    </submittedName>
</protein>
<name>A0A848DH72_9PSEU</name>
<dbReference type="GO" id="GO:0016747">
    <property type="term" value="F:acyltransferase activity, transferring groups other than amino-acyl groups"/>
    <property type="evidence" value="ECO:0007669"/>
    <property type="project" value="InterPro"/>
</dbReference>
<sequence length="345" mass="37691">MSGFVLLLPFLSGRASWRCYYPKHLIRLYVPVWASLVFAKILTTVAPRLARPEQSHWINQHAPNPSAATLVRDALLLSNPSWLNNTLWSLRYEITFSLLLPLYILAAVKFRRWRIAKLLLLAATAVGSEFGTGPTLCLPMFGVGVVMTVERDTLAGCAARITRLGWLALIGASLVLLLAEWAPLTFSPQHLDVLVLLGASLLVFVFLDHSMARRFGDLRVQPVVGPPLVQSVSDAPLDRRVGRDAAEDRRHGDRADDRTAVVPGYRMGVLPPGRATDAISRIEGPPVGGSATRGAASATQHSCSRVGYRRRSYVTSLATAELRRHRCPGSVTVYPSSHATSGSSR</sequence>
<keyword evidence="4" id="KW-1185">Reference proteome</keyword>
<keyword evidence="1" id="KW-0472">Membrane</keyword>
<evidence type="ECO:0000313" key="3">
    <source>
        <dbReference type="EMBL" id="NMH91916.1"/>
    </source>
</evidence>
<feature type="domain" description="Acyltransferase 3" evidence="2">
    <location>
        <begin position="1"/>
        <end position="214"/>
    </location>
</feature>
<reference evidence="3 4" key="1">
    <citation type="submission" date="2020-04" db="EMBL/GenBank/DDBJ databases">
        <authorList>
            <person name="Klaysubun C."/>
            <person name="Duangmal K."/>
            <person name="Lipun K."/>
        </authorList>
    </citation>
    <scope>NUCLEOTIDE SEQUENCE [LARGE SCALE GENOMIC DNA]</scope>
    <source>
        <strain evidence="3 4">DSM 45300</strain>
    </source>
</reference>
<gene>
    <name evidence="3" type="ORF">HF519_10075</name>
</gene>
<dbReference type="Pfam" id="PF01757">
    <property type="entry name" value="Acyl_transf_3"/>
    <property type="match status" value="1"/>
</dbReference>
<feature type="transmembrane region" description="Helical" evidence="1">
    <location>
        <begin position="164"/>
        <end position="184"/>
    </location>
</feature>
<feature type="transmembrane region" description="Helical" evidence="1">
    <location>
        <begin position="190"/>
        <end position="207"/>
    </location>
</feature>
<comment type="caution">
    <text evidence="3">The sequence shown here is derived from an EMBL/GenBank/DDBJ whole genome shotgun (WGS) entry which is preliminary data.</text>
</comment>
<evidence type="ECO:0000259" key="2">
    <source>
        <dbReference type="Pfam" id="PF01757"/>
    </source>
</evidence>
<keyword evidence="3" id="KW-0808">Transferase</keyword>
<dbReference type="AlphaFoldDB" id="A0A848DH72"/>
<dbReference type="RefSeq" id="WP_169412462.1">
    <property type="nucleotide sequence ID" value="NZ_JAAXKZ010000027.1"/>
</dbReference>
<keyword evidence="1" id="KW-1133">Transmembrane helix</keyword>
<keyword evidence="3" id="KW-0012">Acyltransferase</keyword>